<dbReference type="OrthoDB" id="346673at2759"/>
<keyword evidence="10" id="KW-1185">Reference proteome</keyword>
<evidence type="ECO:0000256" key="4">
    <source>
        <dbReference type="ARBA" id="ARBA00023242"/>
    </source>
</evidence>
<evidence type="ECO:0000256" key="3">
    <source>
        <dbReference type="ARBA" id="ARBA00022705"/>
    </source>
</evidence>
<feature type="region of interest" description="Disordered" evidence="6">
    <location>
        <begin position="1"/>
        <end position="23"/>
    </location>
</feature>
<dbReference type="Pfam" id="PF04084">
    <property type="entry name" value="RecA-like_ORC2"/>
    <property type="match status" value="1"/>
</dbReference>
<evidence type="ECO:0000256" key="6">
    <source>
        <dbReference type="SAM" id="MobiDB-lite"/>
    </source>
</evidence>
<dbReference type="GO" id="GO:0003688">
    <property type="term" value="F:DNA replication origin binding"/>
    <property type="evidence" value="ECO:0007669"/>
    <property type="project" value="UniProtKB-UniRule"/>
</dbReference>
<reference evidence="9 10" key="1">
    <citation type="submission" date="2019-02" db="EMBL/GenBank/DDBJ databases">
        <title>Genome sequencing of the rare red list fungi Antrodiella citrinella (Flaviporus citrinellus).</title>
        <authorList>
            <person name="Buettner E."/>
            <person name="Kellner H."/>
        </authorList>
    </citation>
    <scope>NUCLEOTIDE SEQUENCE [LARGE SCALE GENOMIC DNA]</scope>
    <source>
        <strain evidence="9 10">DSM 108506</strain>
    </source>
</reference>
<dbReference type="Proteomes" id="UP000308730">
    <property type="component" value="Unassembled WGS sequence"/>
</dbReference>
<protein>
    <recommendedName>
        <fullName evidence="5">Origin recognition complex subunit 2</fullName>
    </recommendedName>
</protein>
<comment type="subunit">
    <text evidence="5">Component of the origin recognition complex (ORC).</text>
</comment>
<dbReference type="GO" id="GO:0006260">
    <property type="term" value="P:DNA replication"/>
    <property type="evidence" value="ECO:0007669"/>
    <property type="project" value="UniProtKB-UniRule"/>
</dbReference>
<comment type="function">
    <text evidence="5">Component of the origin recognition complex (ORC) that binds origins of replication. DNA-binding is ATP-dependent. ORC is required to assemble the pre-replication complex necessary to initiate DNA replication.</text>
</comment>
<dbReference type="PANTHER" id="PTHR14052">
    <property type="entry name" value="ORIGIN RECOGNITION COMPLEX SUBUNIT 2"/>
    <property type="match status" value="1"/>
</dbReference>
<evidence type="ECO:0000256" key="1">
    <source>
        <dbReference type="ARBA" id="ARBA00004123"/>
    </source>
</evidence>
<feature type="domain" description="Origin recognition complex subunit 2 RecA-like" evidence="7">
    <location>
        <begin position="88"/>
        <end position="259"/>
    </location>
</feature>
<keyword evidence="4 5" id="KW-0539">Nucleus</keyword>
<dbReference type="Pfam" id="PF24882">
    <property type="entry name" value="WHD_ORC2"/>
    <property type="match status" value="1"/>
</dbReference>
<dbReference type="EMBL" id="SGPM01000055">
    <property type="protein sequence ID" value="THH31179.1"/>
    <property type="molecule type" value="Genomic_DNA"/>
</dbReference>
<gene>
    <name evidence="9" type="ORF">EUX98_g2996</name>
</gene>
<dbReference type="InterPro" id="IPR056772">
    <property type="entry name" value="RecA-like_ORC2"/>
</dbReference>
<name>A0A4S4MXL1_9APHY</name>
<feature type="domain" description="Origin recognition complex subunit 2 winged-helix" evidence="8">
    <location>
        <begin position="340"/>
        <end position="401"/>
    </location>
</feature>
<accession>A0A4S4MXL1</accession>
<sequence>MAHSEREGEGSSSDSDAEVGVPGFEDSTGPLFCATAFDNYFTQASKPSRTSANVFSAETTPLSPQEYSAAISTFLLRPPPVPTPALTYDAAFRRYLAQLHQGFNLLLYGAGSKRRVLNAFALFIHNAQPAHVLVINGTAPGFDYKDLLSSIDGIPDVSSIPVLQRGVEGQMARISSHFHDTVQRQLYLIIHNIDAAPFRPLKAASVLTWLCAKPRIHVLASVDNIAFPVKYSLGVQSTQRFGASRSLATNSSAWLWHDATTLHPYDFELSHVDRSSLTGASQNASSSSRAQAATNQLATLLSSDAARHILLSVTEKAKKLFALLGARQLASMDDGEASNKDSSAIGMEYSTLFSLARENFVATNDTALRALMSEFKDHGLVVSTAQTGGAGEMIWIPLRRKALSDLLVGIEQGQL</sequence>
<comment type="subcellular location">
    <subcellularLocation>
        <location evidence="1 5">Nucleus</location>
    </subcellularLocation>
</comment>
<comment type="caution">
    <text evidence="9">The sequence shown here is derived from an EMBL/GenBank/DDBJ whole genome shotgun (WGS) entry which is preliminary data.</text>
</comment>
<evidence type="ECO:0000313" key="9">
    <source>
        <dbReference type="EMBL" id="THH31179.1"/>
    </source>
</evidence>
<dbReference type="AlphaFoldDB" id="A0A4S4MXL1"/>
<organism evidence="9 10">
    <name type="scientific">Antrodiella citrinella</name>
    <dbReference type="NCBI Taxonomy" id="2447956"/>
    <lineage>
        <taxon>Eukaryota</taxon>
        <taxon>Fungi</taxon>
        <taxon>Dikarya</taxon>
        <taxon>Basidiomycota</taxon>
        <taxon>Agaricomycotina</taxon>
        <taxon>Agaricomycetes</taxon>
        <taxon>Polyporales</taxon>
        <taxon>Steccherinaceae</taxon>
        <taxon>Antrodiella</taxon>
    </lineage>
</organism>
<keyword evidence="3 5" id="KW-0235">DNA replication</keyword>
<evidence type="ECO:0000259" key="8">
    <source>
        <dbReference type="Pfam" id="PF24882"/>
    </source>
</evidence>
<dbReference type="PANTHER" id="PTHR14052:SF0">
    <property type="entry name" value="ORIGIN RECOGNITION COMPLEX SUBUNIT 2"/>
    <property type="match status" value="1"/>
</dbReference>
<dbReference type="GO" id="GO:0005664">
    <property type="term" value="C:nuclear origin of replication recognition complex"/>
    <property type="evidence" value="ECO:0007669"/>
    <property type="project" value="UniProtKB-UniRule"/>
</dbReference>
<evidence type="ECO:0000256" key="2">
    <source>
        <dbReference type="ARBA" id="ARBA00007421"/>
    </source>
</evidence>
<evidence type="ECO:0000256" key="5">
    <source>
        <dbReference type="RuleBase" id="RU368084"/>
    </source>
</evidence>
<dbReference type="InterPro" id="IPR056773">
    <property type="entry name" value="WHD_ORC2"/>
</dbReference>
<evidence type="ECO:0000259" key="7">
    <source>
        <dbReference type="Pfam" id="PF04084"/>
    </source>
</evidence>
<comment type="similarity">
    <text evidence="2 5">Belongs to the ORC2 family.</text>
</comment>
<dbReference type="InterPro" id="IPR007220">
    <property type="entry name" value="ORC2"/>
</dbReference>
<evidence type="ECO:0000313" key="10">
    <source>
        <dbReference type="Proteomes" id="UP000308730"/>
    </source>
</evidence>
<proteinExistence type="inferred from homology"/>